<name>S0FPJ9_RUMCE</name>
<dbReference type="InterPro" id="IPR011990">
    <property type="entry name" value="TPR-like_helical_dom_sf"/>
</dbReference>
<comment type="caution">
    <text evidence="1">The sequence shown here is derived from an EMBL/GenBank/DDBJ whole genome shotgun (WGS) entry which is preliminary data.</text>
</comment>
<proteinExistence type="predicted"/>
<evidence type="ECO:0000313" key="2">
    <source>
        <dbReference type="Proteomes" id="UP000014155"/>
    </source>
</evidence>
<dbReference type="SUPFAM" id="SSF48452">
    <property type="entry name" value="TPR-like"/>
    <property type="match status" value="1"/>
</dbReference>
<dbReference type="eggNOG" id="COG0457">
    <property type="taxonomic scope" value="Bacteria"/>
</dbReference>
<evidence type="ECO:0000313" key="1">
    <source>
        <dbReference type="EMBL" id="EMS70383.1"/>
    </source>
</evidence>
<dbReference type="STRING" id="1195236.CTER_3884"/>
<dbReference type="AlphaFoldDB" id="S0FPJ9"/>
<gene>
    <name evidence="1" type="ORF">CTER_3884</name>
</gene>
<protein>
    <submittedName>
        <fullName evidence="1">Uncharacterized protein</fullName>
    </submittedName>
</protein>
<dbReference type="EMBL" id="AORV01000055">
    <property type="protein sequence ID" value="EMS70383.1"/>
    <property type="molecule type" value="Genomic_DNA"/>
</dbReference>
<organism evidence="1 2">
    <name type="scientific">Ruminiclostridium cellobioparum subsp. termitidis CT1112</name>
    <dbReference type="NCBI Taxonomy" id="1195236"/>
    <lineage>
        <taxon>Bacteria</taxon>
        <taxon>Bacillati</taxon>
        <taxon>Bacillota</taxon>
        <taxon>Clostridia</taxon>
        <taxon>Eubacteriales</taxon>
        <taxon>Oscillospiraceae</taxon>
        <taxon>Ruminiclostridium</taxon>
    </lineage>
</organism>
<dbReference type="Proteomes" id="UP000014155">
    <property type="component" value="Unassembled WGS sequence"/>
</dbReference>
<dbReference type="PATRIC" id="fig|1195236.3.peg.4095"/>
<dbReference type="Gene3D" id="1.25.40.10">
    <property type="entry name" value="Tetratricopeptide repeat domain"/>
    <property type="match status" value="1"/>
</dbReference>
<feature type="non-terminal residue" evidence="1">
    <location>
        <position position="1"/>
    </location>
</feature>
<dbReference type="RefSeq" id="WP_004628519.1">
    <property type="nucleotide sequence ID" value="NZ_AORV01000055.1"/>
</dbReference>
<reference evidence="1 2" key="1">
    <citation type="journal article" date="2013" name="Genome Announc.">
        <title>Draft Genome Sequence of the Cellulolytic, Mesophilic, Anaerobic Bacterium Clostridium termitidis Strain CT1112 (DSM 5398).</title>
        <authorList>
            <person name="Lal S."/>
            <person name="Ramachandran U."/>
            <person name="Zhang X."/>
            <person name="Munir R."/>
            <person name="Sparling R."/>
            <person name="Levin D.B."/>
        </authorList>
    </citation>
    <scope>NUCLEOTIDE SEQUENCE [LARGE SCALE GENOMIC DNA]</scope>
    <source>
        <strain evidence="1 2">CT1112</strain>
    </source>
</reference>
<accession>S0FPJ9</accession>
<sequence>RFDDSKEQLTNLLKMKNKYTNFVKSSDFIELYPYMVLGLIYEKEQDLTKAVSNFAHVLSNNRNDFSATYNLLSILSKSCSTEDILKFMDVHKLSTSENYLNHIKISFIIQNNELAESFINRISDEIKIKTGILLRYSLQKAEYALTTDILNSLSDNDINKILSSGEFFGFIDLFLLYLVTQDEKVFCLIEKILANEKGTIKFLRSTEIKTESDKKIFIALLDRCIKNQWFDLFEKLVLNNENSDNGLNMAIGHMLYNNGFDELALDFYDKIHDVKFLEETAFINIVDILMKRNELQMALDYAICGVELKYTDYRLFKCAIEILCKINNQAHKSDMVKLALNYYPDSNWLRQHKC</sequence>
<keyword evidence="2" id="KW-1185">Reference proteome</keyword>